<dbReference type="Pfam" id="PF18912">
    <property type="entry name" value="DZR_2"/>
    <property type="match status" value="1"/>
</dbReference>
<dbReference type="InterPro" id="IPR044005">
    <property type="entry name" value="DZR_2"/>
</dbReference>
<evidence type="ECO:0000313" key="4">
    <source>
        <dbReference type="EMBL" id="OHA03385.1"/>
    </source>
</evidence>
<keyword evidence="2" id="KW-0472">Membrane</keyword>
<accession>A0A1G2KVC5</accession>
<sequence length="236" mass="26221">MNTFQIAKTFAMDLLFPKHCFGCKREGTFLCASCLNDISDKVEIQRCPACSHRNFTGAFCRSCQKISPIRRLLFAFNYKDPLPRDLIHALKYHGVKELASPLASLLGAAVRKNALVFPKHTLVVPIPLHTKKMRQRGFNQAELIGTPFAAEHGLALVTDNLIRKTNTASQVTFSDFKEKKTNMQDAFSVLRPQEFAGRRILLIDDVSTSRATLDEAAYALLAAGALLVWGIVIARG</sequence>
<evidence type="ECO:0000313" key="5">
    <source>
        <dbReference type="Proteomes" id="UP000177811"/>
    </source>
</evidence>
<dbReference type="SUPFAM" id="SSF53271">
    <property type="entry name" value="PRTase-like"/>
    <property type="match status" value="1"/>
</dbReference>
<reference evidence="4 5" key="1">
    <citation type="journal article" date="2016" name="Nat. Commun.">
        <title>Thousands of microbial genomes shed light on interconnected biogeochemical processes in an aquifer system.</title>
        <authorList>
            <person name="Anantharaman K."/>
            <person name="Brown C.T."/>
            <person name="Hug L.A."/>
            <person name="Sharon I."/>
            <person name="Castelle C.J."/>
            <person name="Probst A.J."/>
            <person name="Thomas B.C."/>
            <person name="Singh A."/>
            <person name="Wilkins M.J."/>
            <person name="Karaoz U."/>
            <person name="Brodie E.L."/>
            <person name="Williams K.H."/>
            <person name="Hubbard S.S."/>
            <person name="Banfield J.F."/>
        </authorList>
    </citation>
    <scope>NUCLEOTIDE SEQUENCE [LARGE SCALE GENOMIC DNA]</scope>
</reference>
<name>A0A1G2KVC5_9BACT</name>
<feature type="transmembrane region" description="Helical" evidence="2">
    <location>
        <begin position="216"/>
        <end position="234"/>
    </location>
</feature>
<dbReference type="EMBL" id="MHQL01000016">
    <property type="protein sequence ID" value="OHA03385.1"/>
    <property type="molecule type" value="Genomic_DNA"/>
</dbReference>
<dbReference type="PANTHER" id="PTHR47505:SF1">
    <property type="entry name" value="DNA UTILIZATION PROTEIN YHGH"/>
    <property type="match status" value="1"/>
</dbReference>
<dbReference type="InterPro" id="IPR051910">
    <property type="entry name" value="ComF/GntX_DNA_util-trans"/>
</dbReference>
<dbReference type="InterPro" id="IPR000836">
    <property type="entry name" value="PRTase_dom"/>
</dbReference>
<dbReference type="Proteomes" id="UP000177811">
    <property type="component" value="Unassembled WGS sequence"/>
</dbReference>
<organism evidence="4 5">
    <name type="scientific">Candidatus Sungbacteria bacterium RIFCSPHIGHO2_02_FULL_51_29</name>
    <dbReference type="NCBI Taxonomy" id="1802273"/>
    <lineage>
        <taxon>Bacteria</taxon>
        <taxon>Candidatus Sungiibacteriota</taxon>
    </lineage>
</organism>
<protein>
    <recommendedName>
        <fullName evidence="3">Double zinc ribbon domain-containing protein</fullName>
    </recommendedName>
</protein>
<feature type="domain" description="Double zinc ribbon" evidence="3">
    <location>
        <begin position="12"/>
        <end position="64"/>
    </location>
</feature>
<proteinExistence type="inferred from homology"/>
<comment type="similarity">
    <text evidence="1">Belongs to the ComF/GntX family.</text>
</comment>
<dbReference type="Gene3D" id="3.40.50.2020">
    <property type="match status" value="1"/>
</dbReference>
<dbReference type="CDD" id="cd06223">
    <property type="entry name" value="PRTases_typeI"/>
    <property type="match status" value="1"/>
</dbReference>
<evidence type="ECO:0000256" key="2">
    <source>
        <dbReference type="SAM" id="Phobius"/>
    </source>
</evidence>
<comment type="caution">
    <text evidence="4">The sequence shown here is derived from an EMBL/GenBank/DDBJ whole genome shotgun (WGS) entry which is preliminary data.</text>
</comment>
<dbReference type="InterPro" id="IPR029057">
    <property type="entry name" value="PRTase-like"/>
</dbReference>
<evidence type="ECO:0000256" key="1">
    <source>
        <dbReference type="ARBA" id="ARBA00008007"/>
    </source>
</evidence>
<keyword evidence="2" id="KW-0812">Transmembrane</keyword>
<evidence type="ECO:0000259" key="3">
    <source>
        <dbReference type="Pfam" id="PF18912"/>
    </source>
</evidence>
<keyword evidence="2" id="KW-1133">Transmembrane helix</keyword>
<dbReference type="PANTHER" id="PTHR47505">
    <property type="entry name" value="DNA UTILIZATION PROTEIN YHGH"/>
    <property type="match status" value="1"/>
</dbReference>
<dbReference type="AlphaFoldDB" id="A0A1G2KVC5"/>
<gene>
    <name evidence="4" type="ORF">A3C16_05665</name>
</gene>